<dbReference type="Pfam" id="PF01523">
    <property type="entry name" value="PmbA_TldD_1st"/>
    <property type="match status" value="1"/>
</dbReference>
<feature type="domain" description="Metalloprotease TldD/E C-terminal" evidence="4">
    <location>
        <begin position="244"/>
        <end position="481"/>
    </location>
</feature>
<comment type="similarity">
    <text evidence="1">Belongs to the peptidase U62 family.</text>
</comment>
<evidence type="ECO:0000259" key="3">
    <source>
        <dbReference type="Pfam" id="PF01523"/>
    </source>
</evidence>
<evidence type="ECO:0000256" key="1">
    <source>
        <dbReference type="ARBA" id="ARBA00005836"/>
    </source>
</evidence>
<dbReference type="InterPro" id="IPR035068">
    <property type="entry name" value="TldD/PmbA_N"/>
</dbReference>
<dbReference type="PANTHER" id="PTHR43666">
    <property type="entry name" value="TLDD PROTEIN"/>
    <property type="match status" value="1"/>
</dbReference>
<dbReference type="GO" id="GO:0008237">
    <property type="term" value="F:metallopeptidase activity"/>
    <property type="evidence" value="ECO:0007669"/>
    <property type="project" value="InterPro"/>
</dbReference>
<evidence type="ECO:0000256" key="2">
    <source>
        <dbReference type="SAM" id="MobiDB-lite"/>
    </source>
</evidence>
<gene>
    <name evidence="5" type="ORF">FMM08_01265</name>
</gene>
<dbReference type="RefSeq" id="WP_147924514.1">
    <property type="nucleotide sequence ID" value="NZ_VKAC01000001.1"/>
</dbReference>
<dbReference type="InterPro" id="IPR036059">
    <property type="entry name" value="TldD/PmbA_sf"/>
</dbReference>
<reference evidence="5 6" key="1">
    <citation type="submission" date="2019-07" db="EMBL/GenBank/DDBJ databases">
        <title>Quadrisphaera sp. strain DD2A genome sequencing and assembly.</title>
        <authorList>
            <person name="Kim I."/>
        </authorList>
    </citation>
    <scope>NUCLEOTIDE SEQUENCE [LARGE SCALE GENOMIC DNA]</scope>
    <source>
        <strain evidence="5 6">DD2A</strain>
    </source>
</reference>
<proteinExistence type="inferred from homology"/>
<protein>
    <submittedName>
        <fullName evidence="5">TldD/PmbA family protein</fullName>
    </submittedName>
</protein>
<dbReference type="GO" id="GO:0006508">
    <property type="term" value="P:proteolysis"/>
    <property type="evidence" value="ECO:0007669"/>
    <property type="project" value="InterPro"/>
</dbReference>
<evidence type="ECO:0000313" key="5">
    <source>
        <dbReference type="EMBL" id="TXR57903.1"/>
    </source>
</evidence>
<dbReference type="AlphaFoldDB" id="A0A5C8ZL68"/>
<dbReference type="Proteomes" id="UP000321234">
    <property type="component" value="Unassembled WGS sequence"/>
</dbReference>
<feature type="compositionally biased region" description="Low complexity" evidence="2">
    <location>
        <begin position="106"/>
        <end position="126"/>
    </location>
</feature>
<dbReference type="Gene3D" id="3.30.2290.10">
    <property type="entry name" value="PmbA/TldD superfamily"/>
    <property type="match status" value="1"/>
</dbReference>
<dbReference type="InterPro" id="IPR002510">
    <property type="entry name" value="Metalloprtase-TldD/E_N"/>
</dbReference>
<dbReference type="InterPro" id="IPR045569">
    <property type="entry name" value="Metalloprtase-TldD/E_C"/>
</dbReference>
<organism evidence="5 6">
    <name type="scientific">Quadrisphaera setariae</name>
    <dbReference type="NCBI Taxonomy" id="2593304"/>
    <lineage>
        <taxon>Bacteria</taxon>
        <taxon>Bacillati</taxon>
        <taxon>Actinomycetota</taxon>
        <taxon>Actinomycetes</taxon>
        <taxon>Kineosporiales</taxon>
        <taxon>Kineosporiaceae</taxon>
        <taxon>Quadrisphaera</taxon>
    </lineage>
</organism>
<evidence type="ECO:0000259" key="4">
    <source>
        <dbReference type="Pfam" id="PF19289"/>
    </source>
</evidence>
<name>A0A5C8ZL68_9ACTN</name>
<evidence type="ECO:0000313" key="6">
    <source>
        <dbReference type="Proteomes" id="UP000321234"/>
    </source>
</evidence>
<accession>A0A5C8ZL68</accession>
<dbReference type="Pfam" id="PF19289">
    <property type="entry name" value="PmbA_TldD_3rd"/>
    <property type="match status" value="1"/>
</dbReference>
<keyword evidence="6" id="KW-1185">Reference proteome</keyword>
<feature type="region of interest" description="Disordered" evidence="2">
    <location>
        <begin position="103"/>
        <end position="126"/>
    </location>
</feature>
<sequence length="485" mass="48732">MSAPGTDEQLDAVVERVLDEVRRQGGGAVEATARADHHRLALTRFAGSGIHQNTEDDRTTVHLRVALDGGRSASVSTTRTTTTALADLVSTALAAARLSPRDAAWPGLTGPGPAASGAGPDDATAAAGPAERAALVAAFVEAAGGLETAGYAQTTLLTSAVADTAGLHARAASTGAVVDGIARALPASGLDGSPGPSGDASFRADGVGRAVSRSLADLDAAALGARAARRARAQAAPAQPLRRGELPVVLEPSAVLDVVAGLLSSTFSGRGLVEGTSGVRLGEQQLDPALTLVDDPLHPSSTALPFDTEGTPGRLTELVRDGVPRAVTTDRRTVAALAATRSGLPALPTTAGAHDASDTWGPVAQAPVLSPGGGGSVDDLVAGLEHGLLVCDLWYTRLAEARRSVWTGLTRNGTFLVRDGEVVGPVGVLRFTQSYLEALAPGAVAVGSGAEALPRALTFGAAGTARVVVPALRLARWNITGGAAT</sequence>
<dbReference type="OrthoDB" id="9763230at2"/>
<dbReference type="SUPFAM" id="SSF111283">
    <property type="entry name" value="Putative modulator of DNA gyrase, PmbA/TldD"/>
    <property type="match status" value="1"/>
</dbReference>
<comment type="caution">
    <text evidence="5">The sequence shown here is derived from an EMBL/GenBank/DDBJ whole genome shotgun (WGS) entry which is preliminary data.</text>
</comment>
<dbReference type="EMBL" id="VKAC01000001">
    <property type="protein sequence ID" value="TXR57903.1"/>
    <property type="molecule type" value="Genomic_DNA"/>
</dbReference>
<feature type="domain" description="Metalloprotease TldD/E N-terminal" evidence="3">
    <location>
        <begin position="44"/>
        <end position="96"/>
    </location>
</feature>
<dbReference type="PANTHER" id="PTHR43666:SF1">
    <property type="entry name" value="CONSERVED PROTEIN"/>
    <property type="match status" value="1"/>
</dbReference>